<evidence type="ECO:0000313" key="1">
    <source>
        <dbReference type="EMBL" id="CCF84000.1"/>
    </source>
</evidence>
<dbReference type="EMBL" id="CAGS01000224">
    <property type="protein sequence ID" value="CCF84000.1"/>
    <property type="molecule type" value="Genomic_DNA"/>
</dbReference>
<organism evidence="1 2">
    <name type="scientific">Nitrolancea hollandica Lb</name>
    <dbReference type="NCBI Taxonomy" id="1129897"/>
    <lineage>
        <taxon>Bacteria</taxon>
        <taxon>Pseudomonadati</taxon>
        <taxon>Thermomicrobiota</taxon>
        <taxon>Thermomicrobia</taxon>
        <taxon>Sphaerobacterales</taxon>
        <taxon>Sphaerobacterineae</taxon>
        <taxon>Sphaerobacteraceae</taxon>
        <taxon>Nitrolancea</taxon>
    </lineage>
</organism>
<gene>
    <name evidence="1" type="ORF">NITHO_300002</name>
</gene>
<comment type="caution">
    <text evidence="1">The sequence shown here is derived from an EMBL/GenBank/DDBJ whole genome shotgun (WGS) entry which is preliminary data.</text>
</comment>
<reference evidence="1 2" key="1">
    <citation type="journal article" date="2012" name="ISME J.">
        <title>Nitrification expanded: discovery, physiology and genomics of a nitrite-oxidizing bacterium from the phylum Chloroflexi.</title>
        <authorList>
            <person name="Sorokin D.Y."/>
            <person name="Lucker S."/>
            <person name="Vejmelkova D."/>
            <person name="Kostrikina N.A."/>
            <person name="Kleerebezem R."/>
            <person name="Rijpstra W.I."/>
            <person name="Damste J.S."/>
            <person name="Le Paslier D."/>
            <person name="Muyzer G."/>
            <person name="Wagner M."/>
            <person name="van Loosdrecht M.C."/>
            <person name="Daims H."/>
        </authorList>
    </citation>
    <scope>NUCLEOTIDE SEQUENCE [LARGE SCALE GENOMIC DNA]</scope>
    <source>
        <strain evidence="2">none</strain>
    </source>
</reference>
<dbReference type="AlphaFoldDB" id="I4EH38"/>
<keyword evidence="2" id="KW-1185">Reference proteome</keyword>
<proteinExistence type="predicted"/>
<dbReference type="Proteomes" id="UP000004221">
    <property type="component" value="Unassembled WGS sequence"/>
</dbReference>
<name>I4EH38_9BACT</name>
<evidence type="ECO:0000313" key="2">
    <source>
        <dbReference type="Proteomes" id="UP000004221"/>
    </source>
</evidence>
<accession>I4EH38</accession>
<protein>
    <submittedName>
        <fullName evidence="1">Uncharacterized protein</fullName>
    </submittedName>
</protein>
<sequence>MIPLFHPAWWHQKCTNTSVIILATWIPIGTGSAWMASFSISLSQGAGNIPCTYGIRYPAPGLISTRSCSYQTMTIDRPLPNPAAS</sequence>